<evidence type="ECO:0000256" key="4">
    <source>
        <dbReference type="ARBA" id="ARBA00022989"/>
    </source>
</evidence>
<keyword evidence="3 7" id="KW-0812">Transmembrane</keyword>
<feature type="transmembrane region" description="Helical" evidence="7">
    <location>
        <begin position="91"/>
        <end position="113"/>
    </location>
</feature>
<dbReference type="AlphaFoldDB" id="H3BCY6"/>
<dbReference type="GO" id="GO:0004930">
    <property type="term" value="F:G protein-coupled receptor activity"/>
    <property type="evidence" value="ECO:0007669"/>
    <property type="project" value="InterPro"/>
</dbReference>
<feature type="transmembrane region" description="Helical" evidence="7">
    <location>
        <begin position="49"/>
        <end position="79"/>
    </location>
</feature>
<dbReference type="InterPro" id="IPR017978">
    <property type="entry name" value="GPCR_3_C"/>
</dbReference>
<accession>H3BCY6</accession>
<dbReference type="GO" id="GO:0070062">
    <property type="term" value="C:extracellular exosome"/>
    <property type="evidence" value="ECO:0007669"/>
    <property type="project" value="TreeGrafter"/>
</dbReference>
<dbReference type="KEGG" id="lcm:102354651"/>
<evidence type="ECO:0000256" key="2">
    <source>
        <dbReference type="ARBA" id="ARBA00007242"/>
    </source>
</evidence>
<evidence type="ECO:0000256" key="6">
    <source>
        <dbReference type="SAM" id="MobiDB-lite"/>
    </source>
</evidence>
<evidence type="ECO:0000259" key="9">
    <source>
        <dbReference type="PROSITE" id="PS50259"/>
    </source>
</evidence>
<dbReference type="eggNOG" id="ENOG502QQEH">
    <property type="taxonomic scope" value="Eukaryota"/>
</dbReference>
<evidence type="ECO:0000256" key="1">
    <source>
        <dbReference type="ARBA" id="ARBA00004141"/>
    </source>
</evidence>
<dbReference type="PANTHER" id="PTHR14511:SF15">
    <property type="entry name" value="G-PROTEIN COUPLED RECEPTOR FAMILY C GROUP 5 MEMBER C"/>
    <property type="match status" value="1"/>
</dbReference>
<dbReference type="Proteomes" id="UP000008672">
    <property type="component" value="Unassembled WGS sequence"/>
</dbReference>
<keyword evidence="11" id="KW-1185">Reference proteome</keyword>
<feature type="transmembrane region" description="Helical" evidence="7">
    <location>
        <begin position="157"/>
        <end position="182"/>
    </location>
</feature>
<feature type="transmembrane region" description="Helical" evidence="7">
    <location>
        <begin position="202"/>
        <end position="224"/>
    </location>
</feature>
<comment type="subcellular location">
    <subcellularLocation>
        <location evidence="1">Membrane</location>
        <topology evidence="1">Multi-pass membrane protein</topology>
    </subcellularLocation>
</comment>
<dbReference type="GeneID" id="102354651"/>
<dbReference type="GeneTree" id="ENSGT00950000182961"/>
<dbReference type="EMBL" id="AFYH01011386">
    <property type="status" value="NOT_ANNOTATED_CDS"/>
    <property type="molecule type" value="Genomic_DNA"/>
</dbReference>
<dbReference type="InterPro" id="IPR051753">
    <property type="entry name" value="RA-inducible_GPCR3"/>
</dbReference>
<dbReference type="Ensembl" id="ENSLACT00000019895.2">
    <property type="protein sequence ID" value="ENSLACP00000019757.2"/>
    <property type="gene ID" value="ENSLACG00000017372.2"/>
</dbReference>
<dbReference type="GO" id="GO:0043235">
    <property type="term" value="C:receptor complex"/>
    <property type="evidence" value="ECO:0007669"/>
    <property type="project" value="TreeGrafter"/>
</dbReference>
<feature type="transmembrane region" description="Helical" evidence="7">
    <location>
        <begin position="271"/>
        <end position="290"/>
    </location>
</feature>
<dbReference type="EMBL" id="AFYH01011385">
    <property type="status" value="NOT_ANNOTATED_CDS"/>
    <property type="molecule type" value="Genomic_DNA"/>
</dbReference>
<feature type="transmembrane region" description="Helical" evidence="7">
    <location>
        <begin position="125"/>
        <end position="145"/>
    </location>
</feature>
<evidence type="ECO:0000256" key="3">
    <source>
        <dbReference type="ARBA" id="ARBA00022692"/>
    </source>
</evidence>
<reference evidence="10" key="3">
    <citation type="submission" date="2025-09" db="UniProtKB">
        <authorList>
            <consortium name="Ensembl"/>
        </authorList>
    </citation>
    <scope>IDENTIFICATION</scope>
</reference>
<feature type="transmembrane region" description="Helical" evidence="7">
    <location>
        <begin position="236"/>
        <end position="259"/>
    </location>
</feature>
<dbReference type="PANTHER" id="PTHR14511">
    <property type="entry name" value="G PROTEIN COUPLED RECEPTOR, CLASS C, GROUP 5"/>
    <property type="match status" value="1"/>
</dbReference>
<protein>
    <submittedName>
        <fullName evidence="10">G protein-coupled receptor class C group 5 member C</fullName>
    </submittedName>
</protein>
<evidence type="ECO:0000313" key="10">
    <source>
        <dbReference type="Ensembl" id="ENSLACP00000019757.2"/>
    </source>
</evidence>
<feature type="domain" description="G-protein coupled receptors family 3 profile" evidence="9">
    <location>
        <begin position="96"/>
        <end position="293"/>
    </location>
</feature>
<proteinExistence type="inferred from homology"/>
<dbReference type="GO" id="GO:0030295">
    <property type="term" value="F:protein kinase activator activity"/>
    <property type="evidence" value="ECO:0007669"/>
    <property type="project" value="TreeGrafter"/>
</dbReference>
<feature type="signal peptide" evidence="8">
    <location>
        <begin position="1"/>
        <end position="23"/>
    </location>
</feature>
<dbReference type="InParanoid" id="H3BCY6"/>
<gene>
    <name evidence="10" type="primary">GPRC5C</name>
</gene>
<dbReference type="CTD" id="55890"/>
<dbReference type="PROSITE" id="PS50259">
    <property type="entry name" value="G_PROTEIN_RECEP_F3_4"/>
    <property type="match status" value="1"/>
</dbReference>
<comment type="similarity">
    <text evidence="2">Belongs to the G-protein coupled receptor 3 family.</text>
</comment>
<name>H3BCY6_LATCH</name>
<organism evidence="10 11">
    <name type="scientific">Latimeria chalumnae</name>
    <name type="common">Coelacanth</name>
    <dbReference type="NCBI Taxonomy" id="7897"/>
    <lineage>
        <taxon>Eukaryota</taxon>
        <taxon>Metazoa</taxon>
        <taxon>Chordata</taxon>
        <taxon>Craniata</taxon>
        <taxon>Vertebrata</taxon>
        <taxon>Euteleostomi</taxon>
        <taxon>Coelacanthiformes</taxon>
        <taxon>Coelacanthidae</taxon>
        <taxon>Latimeria</taxon>
    </lineage>
</organism>
<keyword evidence="5 7" id="KW-0472">Membrane</keyword>
<evidence type="ECO:0000256" key="7">
    <source>
        <dbReference type="SAM" id="Phobius"/>
    </source>
</evidence>
<evidence type="ECO:0000256" key="5">
    <source>
        <dbReference type="ARBA" id="ARBA00023136"/>
    </source>
</evidence>
<dbReference type="OrthoDB" id="9880600at2759"/>
<evidence type="ECO:0000313" key="11">
    <source>
        <dbReference type="Proteomes" id="UP000008672"/>
    </source>
</evidence>
<sequence length="422" mass="47008">MATATLLLVSWWALLFIFSTTKAEGTTTAAAPRGCYQSLPAIYFNLCDLSAVWGIVLVAFTAIGIVVTFVTFLVMLASIPFIEEGKRRSALGIQVTFLVGIFGLFSLVFAFIIGKSFSSCAARRFLFGVLFATCFSSLLAHAFRLNFLVRKNDGPRGWLVTLIALSLILVEVIINTEWLIITTARNGTDTLGDPCNIPNGDFVMALIYVMFLMFATLVVTLPALRGRYKHWKKHGLFILITTSLSIVIWVIWIVMYLYGNSKVGNQTWDDPTLGIALVVNAWTFLCFYTIPEISQLTKPRQEGNEDDAYQSRGVGYDTILKEQTSQSMFVENKAFSMDEPNSANVPVSPYSGYDGLRNKIYQPTAMAIINQSTPDSQYANILPRVQAFTLPVSNNSSTLRAEDARPAQSRQNFQQERRNVHV</sequence>
<evidence type="ECO:0000256" key="8">
    <source>
        <dbReference type="SAM" id="SignalP"/>
    </source>
</evidence>
<feature type="region of interest" description="Disordered" evidence="6">
    <location>
        <begin position="397"/>
        <end position="422"/>
    </location>
</feature>
<keyword evidence="4 7" id="KW-1133">Transmembrane helix</keyword>
<dbReference type="Pfam" id="PF00003">
    <property type="entry name" value="7tm_3"/>
    <property type="match status" value="1"/>
</dbReference>
<reference evidence="10" key="2">
    <citation type="submission" date="2025-08" db="UniProtKB">
        <authorList>
            <consortium name="Ensembl"/>
        </authorList>
    </citation>
    <scope>IDENTIFICATION</scope>
</reference>
<dbReference type="STRING" id="7897.ENSLACP00000019757"/>
<feature type="chain" id="PRO_5003581248" evidence="8">
    <location>
        <begin position="24"/>
        <end position="422"/>
    </location>
</feature>
<dbReference type="HOGENOM" id="CLU_044162_1_1_1"/>
<dbReference type="GO" id="GO:0005886">
    <property type="term" value="C:plasma membrane"/>
    <property type="evidence" value="ECO:0007669"/>
    <property type="project" value="TreeGrafter"/>
</dbReference>
<dbReference type="CDD" id="cd15277">
    <property type="entry name" value="7tmC_RAIG3_GPRC5C"/>
    <property type="match status" value="1"/>
</dbReference>
<dbReference type="FunCoup" id="H3BCY6">
    <property type="interactions" value="86"/>
</dbReference>
<dbReference type="OMA" id="FDMVIPR"/>
<keyword evidence="8" id="KW-0732">Signal</keyword>
<reference evidence="11" key="1">
    <citation type="submission" date="2011-08" db="EMBL/GenBank/DDBJ databases">
        <title>The draft genome of Latimeria chalumnae.</title>
        <authorList>
            <person name="Di Palma F."/>
            <person name="Alfoldi J."/>
            <person name="Johnson J."/>
            <person name="Berlin A."/>
            <person name="Gnerre S."/>
            <person name="Jaffe D."/>
            <person name="MacCallum I."/>
            <person name="Young S."/>
            <person name="Walker B.J."/>
            <person name="Lander E."/>
            <person name="Lindblad-Toh K."/>
        </authorList>
    </citation>
    <scope>NUCLEOTIDE SEQUENCE [LARGE SCALE GENOMIC DNA]</scope>
    <source>
        <strain evidence="11">Wild caught</strain>
    </source>
</reference>
<dbReference type="RefSeq" id="XP_005988138.1">
    <property type="nucleotide sequence ID" value="XM_005988076.3"/>
</dbReference>